<sequence>MLAGLLVELRDITRLVAFVTDQFGITFFTAARDASVTARCLFMPMNLHALSLVLHLPEQASSMPDEFWDLAEPVRLPGCVPILGLDIVLPFQDWSNPSYVVMLHLIVRYAKPPMLSSSIPSMPSSLRLPRRCAIQQSPAGCPYHVSLLILQSKFNGGTSVNVDFFQREERSAWERDDSDGEASWEKKKQGGHELPAGQLDGCLMAEGKGGRGRGGGTA</sequence>
<dbReference type="Proteomes" id="UP000251960">
    <property type="component" value="Unassembled WGS sequence"/>
</dbReference>
<keyword evidence="2" id="KW-0808">Transferase</keyword>
<proteinExistence type="predicted"/>
<gene>
    <name evidence="2" type="primary">AS_0</name>
    <name evidence="2" type="ORF">Zm00014a_007507</name>
</gene>
<dbReference type="EMBL" id="NCVQ01000038">
    <property type="protein sequence ID" value="PWZ04727.1"/>
    <property type="molecule type" value="Genomic_DNA"/>
</dbReference>
<accession>A0A3L6D9H9</accession>
<name>A0A3L6D9H9_MAIZE</name>
<dbReference type="GO" id="GO:0016740">
    <property type="term" value="F:transferase activity"/>
    <property type="evidence" value="ECO:0007669"/>
    <property type="project" value="UniProtKB-KW"/>
</dbReference>
<protein>
    <submittedName>
        <fullName evidence="2">Hydroquinone glucosyltransferase</fullName>
    </submittedName>
</protein>
<evidence type="ECO:0000313" key="2">
    <source>
        <dbReference type="EMBL" id="PWZ04727.1"/>
    </source>
</evidence>
<comment type="caution">
    <text evidence="2">The sequence shown here is derived from an EMBL/GenBank/DDBJ whole genome shotgun (WGS) entry which is preliminary data.</text>
</comment>
<reference evidence="2 3" key="1">
    <citation type="journal article" date="2018" name="Nat. Genet.">
        <title>Extensive intraspecific gene order and gene structural variations between Mo17 and other maize genomes.</title>
        <authorList>
            <person name="Sun S."/>
            <person name="Zhou Y."/>
            <person name="Chen J."/>
            <person name="Shi J."/>
            <person name="Zhao H."/>
            <person name="Zhao H."/>
            <person name="Song W."/>
            <person name="Zhang M."/>
            <person name="Cui Y."/>
            <person name="Dong X."/>
            <person name="Liu H."/>
            <person name="Ma X."/>
            <person name="Jiao Y."/>
            <person name="Wang B."/>
            <person name="Wei X."/>
            <person name="Stein J.C."/>
            <person name="Glaubitz J.C."/>
            <person name="Lu F."/>
            <person name="Yu G."/>
            <person name="Liang C."/>
            <person name="Fengler K."/>
            <person name="Li B."/>
            <person name="Rafalski A."/>
            <person name="Schnable P.S."/>
            <person name="Ware D.H."/>
            <person name="Buckler E.S."/>
            <person name="Lai J."/>
        </authorList>
    </citation>
    <scope>NUCLEOTIDE SEQUENCE [LARGE SCALE GENOMIC DNA]</scope>
    <source>
        <strain evidence="3">cv. Missouri 17</strain>
        <tissue evidence="2">Seedling</tissue>
    </source>
</reference>
<feature type="region of interest" description="Disordered" evidence="1">
    <location>
        <begin position="171"/>
        <end position="218"/>
    </location>
</feature>
<dbReference type="AlphaFoldDB" id="A0A3L6D9H9"/>
<organism evidence="2 3">
    <name type="scientific">Zea mays</name>
    <name type="common">Maize</name>
    <dbReference type="NCBI Taxonomy" id="4577"/>
    <lineage>
        <taxon>Eukaryota</taxon>
        <taxon>Viridiplantae</taxon>
        <taxon>Streptophyta</taxon>
        <taxon>Embryophyta</taxon>
        <taxon>Tracheophyta</taxon>
        <taxon>Spermatophyta</taxon>
        <taxon>Magnoliopsida</taxon>
        <taxon>Liliopsida</taxon>
        <taxon>Poales</taxon>
        <taxon>Poaceae</taxon>
        <taxon>PACMAD clade</taxon>
        <taxon>Panicoideae</taxon>
        <taxon>Andropogonodae</taxon>
        <taxon>Andropogoneae</taxon>
        <taxon>Tripsacinae</taxon>
        <taxon>Zea</taxon>
    </lineage>
</organism>
<evidence type="ECO:0000313" key="3">
    <source>
        <dbReference type="Proteomes" id="UP000251960"/>
    </source>
</evidence>
<evidence type="ECO:0000256" key="1">
    <source>
        <dbReference type="SAM" id="MobiDB-lite"/>
    </source>
</evidence>
<dbReference type="Gene3D" id="3.40.50.2000">
    <property type="entry name" value="Glycogen Phosphorylase B"/>
    <property type="match status" value="1"/>
</dbReference>